<evidence type="ECO:0000256" key="1">
    <source>
        <dbReference type="SAM" id="MobiDB-lite"/>
    </source>
</evidence>
<evidence type="ECO:0000313" key="2">
    <source>
        <dbReference type="EMBL" id="MPC65979.1"/>
    </source>
</evidence>
<reference evidence="2 3" key="1">
    <citation type="submission" date="2019-05" db="EMBL/GenBank/DDBJ databases">
        <title>Another draft genome of Portunus trituberculatus and its Hox gene families provides insights of decapod evolution.</title>
        <authorList>
            <person name="Jeong J.-H."/>
            <person name="Song I."/>
            <person name="Kim S."/>
            <person name="Choi T."/>
            <person name="Kim D."/>
            <person name="Ryu S."/>
            <person name="Kim W."/>
        </authorList>
    </citation>
    <scope>NUCLEOTIDE SEQUENCE [LARGE SCALE GENOMIC DNA]</scope>
    <source>
        <tissue evidence="2">Muscle</tissue>
    </source>
</reference>
<gene>
    <name evidence="2" type="ORF">E2C01_060121</name>
</gene>
<sequence>MCAEFYGLGQLDKCIGCARCREVPESPHQRKEKIWKGRKASAEERKRIRNRKTERGDCYYGVRLNGALREAPEELRSSRDKNTPASARHSANHNLGSDAGTRTGPNMSPTLRWEICVLLFKYLLVRSVPKAS</sequence>
<accession>A0A5B7H803</accession>
<proteinExistence type="predicted"/>
<feature type="region of interest" description="Disordered" evidence="1">
    <location>
        <begin position="70"/>
        <end position="104"/>
    </location>
</feature>
<feature type="compositionally biased region" description="Basic and acidic residues" evidence="1">
    <location>
        <begin position="70"/>
        <end position="82"/>
    </location>
</feature>
<organism evidence="2 3">
    <name type="scientific">Portunus trituberculatus</name>
    <name type="common">Swimming crab</name>
    <name type="synonym">Neptunus trituberculatus</name>
    <dbReference type="NCBI Taxonomy" id="210409"/>
    <lineage>
        <taxon>Eukaryota</taxon>
        <taxon>Metazoa</taxon>
        <taxon>Ecdysozoa</taxon>
        <taxon>Arthropoda</taxon>
        <taxon>Crustacea</taxon>
        <taxon>Multicrustacea</taxon>
        <taxon>Malacostraca</taxon>
        <taxon>Eumalacostraca</taxon>
        <taxon>Eucarida</taxon>
        <taxon>Decapoda</taxon>
        <taxon>Pleocyemata</taxon>
        <taxon>Brachyura</taxon>
        <taxon>Eubrachyura</taxon>
        <taxon>Portunoidea</taxon>
        <taxon>Portunidae</taxon>
        <taxon>Portuninae</taxon>
        <taxon>Portunus</taxon>
    </lineage>
</organism>
<dbReference type="EMBL" id="VSRR010024112">
    <property type="protein sequence ID" value="MPC65979.1"/>
    <property type="molecule type" value="Genomic_DNA"/>
</dbReference>
<evidence type="ECO:0000313" key="3">
    <source>
        <dbReference type="Proteomes" id="UP000324222"/>
    </source>
</evidence>
<comment type="caution">
    <text evidence="2">The sequence shown here is derived from an EMBL/GenBank/DDBJ whole genome shotgun (WGS) entry which is preliminary data.</text>
</comment>
<keyword evidence="3" id="KW-1185">Reference proteome</keyword>
<protein>
    <submittedName>
        <fullName evidence="2">Uncharacterized protein</fullName>
    </submittedName>
</protein>
<dbReference type="Proteomes" id="UP000324222">
    <property type="component" value="Unassembled WGS sequence"/>
</dbReference>
<name>A0A5B7H803_PORTR</name>
<dbReference type="AlphaFoldDB" id="A0A5B7H803"/>